<accession>A0A2A2EH62</accession>
<dbReference type="AlphaFoldDB" id="A0A2A2EH62"/>
<proteinExistence type="predicted"/>
<organism evidence="2 3">
    <name type="scientific">Bifidobacterium italicum</name>
    <dbReference type="NCBI Taxonomy" id="1960968"/>
    <lineage>
        <taxon>Bacteria</taxon>
        <taxon>Bacillati</taxon>
        <taxon>Actinomycetota</taxon>
        <taxon>Actinomycetes</taxon>
        <taxon>Bifidobacteriales</taxon>
        <taxon>Bifidobacteriaceae</taxon>
        <taxon>Bifidobacterium</taxon>
    </lineage>
</organism>
<sequence length="196" mass="20577">MTQCGTEGADPRLIDDMGLLRRYCDRQASAILAWCAARGVRIACAESLTGGLLADAFVRIPGASRVFLGSAVTYDIHAKAAVLGVDGGLLRTHGAVDPEVARQMAAGTARLFSQPEYRSGIIGLATTGVAGPGPDGGKPAGLVYFGVSLPQNEYFFTGPSQYAVELNLQGSREVIRQRTVGCVLGNLRQFTGSSQE</sequence>
<dbReference type="InterPro" id="IPR008136">
    <property type="entry name" value="CinA_C"/>
</dbReference>
<keyword evidence="3" id="KW-1185">Reference proteome</keyword>
<reference evidence="2 3" key="1">
    <citation type="journal article" date="2017" name="ISME J.">
        <title>Unveiling bifidobacterial biogeography across the mammalian branch of the tree of life.</title>
        <authorList>
            <person name="Milani C."/>
            <person name="Mangifesta M."/>
            <person name="Mancabelli L."/>
            <person name="Lugli G.A."/>
            <person name="James K."/>
            <person name="Duranti S."/>
            <person name="Turroni F."/>
            <person name="Ferrario C."/>
            <person name="Ossiprandi M.C."/>
            <person name="van Sinderen D."/>
            <person name="Ventura M."/>
        </authorList>
    </citation>
    <scope>NUCLEOTIDE SEQUENCE [LARGE SCALE GENOMIC DNA]</scope>
    <source>
        <strain evidence="2 3">70</strain>
    </source>
</reference>
<dbReference type="Pfam" id="PF02464">
    <property type="entry name" value="CinA"/>
    <property type="match status" value="1"/>
</dbReference>
<gene>
    <name evidence="2" type="ORF">B1400_1431</name>
</gene>
<dbReference type="InterPro" id="IPR036653">
    <property type="entry name" value="CinA-like_C"/>
</dbReference>
<dbReference type="EMBL" id="MVOG01000029">
    <property type="protein sequence ID" value="PAU68509.1"/>
    <property type="molecule type" value="Genomic_DNA"/>
</dbReference>
<dbReference type="Gene3D" id="3.90.950.20">
    <property type="entry name" value="CinA-like"/>
    <property type="match status" value="1"/>
</dbReference>
<name>A0A2A2EH62_9BIFI</name>
<dbReference type="SUPFAM" id="SSF142433">
    <property type="entry name" value="CinA-like"/>
    <property type="match status" value="1"/>
</dbReference>
<dbReference type="NCBIfam" id="TIGR00199">
    <property type="entry name" value="PncC_domain"/>
    <property type="match status" value="1"/>
</dbReference>
<dbReference type="Proteomes" id="UP000217986">
    <property type="component" value="Unassembled WGS sequence"/>
</dbReference>
<feature type="domain" description="CinA C-terminal" evidence="1">
    <location>
        <begin position="29"/>
        <end position="189"/>
    </location>
</feature>
<comment type="caution">
    <text evidence="2">The sequence shown here is derived from an EMBL/GenBank/DDBJ whole genome shotgun (WGS) entry which is preliminary data.</text>
</comment>
<evidence type="ECO:0000313" key="2">
    <source>
        <dbReference type="EMBL" id="PAU68509.1"/>
    </source>
</evidence>
<evidence type="ECO:0000259" key="1">
    <source>
        <dbReference type="Pfam" id="PF02464"/>
    </source>
</evidence>
<protein>
    <submittedName>
        <fullName evidence="2">Damage-inducible protein CinA</fullName>
    </submittedName>
</protein>
<evidence type="ECO:0000313" key="3">
    <source>
        <dbReference type="Proteomes" id="UP000217986"/>
    </source>
</evidence>